<gene>
    <name evidence="4" type="ORF">NHX12_025370</name>
</gene>
<keyword evidence="1" id="KW-0221">Differentiation</keyword>
<evidence type="ECO:0000256" key="2">
    <source>
        <dbReference type="SAM" id="MobiDB-lite"/>
    </source>
</evidence>
<dbReference type="PROSITE" id="PS51644">
    <property type="entry name" value="HTH_OST"/>
    <property type="match status" value="1"/>
</dbReference>
<dbReference type="GO" id="GO:0030154">
    <property type="term" value="P:cell differentiation"/>
    <property type="evidence" value="ECO:0007669"/>
    <property type="project" value="UniProtKB-KW"/>
</dbReference>
<comment type="caution">
    <text evidence="4">The sequence shown here is derived from an EMBL/GenBank/DDBJ whole genome shotgun (WGS) entry which is preliminary data.</text>
</comment>
<dbReference type="OrthoDB" id="10557964at2759"/>
<proteinExistence type="predicted"/>
<feature type="domain" description="HTH OST-type" evidence="3">
    <location>
        <begin position="1"/>
        <end position="75"/>
    </location>
</feature>
<dbReference type="Proteomes" id="UP001148018">
    <property type="component" value="Unassembled WGS sequence"/>
</dbReference>
<feature type="region of interest" description="Disordered" evidence="2">
    <location>
        <begin position="73"/>
        <end position="115"/>
    </location>
</feature>
<evidence type="ECO:0000256" key="1">
    <source>
        <dbReference type="ARBA" id="ARBA00022782"/>
    </source>
</evidence>
<dbReference type="InterPro" id="IPR025605">
    <property type="entry name" value="OST-HTH/LOTUS_dom"/>
</dbReference>
<sequence length="137" mass="14773">MEELQKELVRLCNGYPEGLHLREVHGLYQRTYGKPLGHGTAKRLAPLQTLLRSVPDHLHLCANGAMVVWPVASRPSSSSAPSAADSLPSTPAARLAKVSRDPRLASPRVVSASAKGRAVLHQKSYVMGTQQAPHRAV</sequence>
<accession>A0A9Q0ITA5</accession>
<name>A0A9Q0ITA5_9TELE</name>
<evidence type="ECO:0000259" key="3">
    <source>
        <dbReference type="PROSITE" id="PS51644"/>
    </source>
</evidence>
<organism evidence="4 5">
    <name type="scientific">Muraenolepis orangiensis</name>
    <name type="common">Patagonian moray cod</name>
    <dbReference type="NCBI Taxonomy" id="630683"/>
    <lineage>
        <taxon>Eukaryota</taxon>
        <taxon>Metazoa</taxon>
        <taxon>Chordata</taxon>
        <taxon>Craniata</taxon>
        <taxon>Vertebrata</taxon>
        <taxon>Euteleostomi</taxon>
        <taxon>Actinopterygii</taxon>
        <taxon>Neopterygii</taxon>
        <taxon>Teleostei</taxon>
        <taxon>Neoteleostei</taxon>
        <taxon>Acanthomorphata</taxon>
        <taxon>Zeiogadaria</taxon>
        <taxon>Gadariae</taxon>
        <taxon>Gadiformes</taxon>
        <taxon>Muraenolepidoidei</taxon>
        <taxon>Muraenolepididae</taxon>
        <taxon>Muraenolepis</taxon>
    </lineage>
</organism>
<dbReference type="InterPro" id="IPR041966">
    <property type="entry name" value="LOTUS-like"/>
</dbReference>
<keyword evidence="5" id="KW-1185">Reference proteome</keyword>
<evidence type="ECO:0000313" key="4">
    <source>
        <dbReference type="EMBL" id="KAJ3608321.1"/>
    </source>
</evidence>
<dbReference type="AlphaFoldDB" id="A0A9Q0ITA5"/>
<reference evidence="4" key="1">
    <citation type="submission" date="2022-07" db="EMBL/GenBank/DDBJ databases">
        <title>Chromosome-level genome of Muraenolepis orangiensis.</title>
        <authorList>
            <person name="Kim J."/>
        </authorList>
    </citation>
    <scope>NUCLEOTIDE SEQUENCE</scope>
    <source>
        <strain evidence="4">KU_S4_2022</strain>
        <tissue evidence="4">Muscle</tissue>
    </source>
</reference>
<evidence type="ECO:0000313" key="5">
    <source>
        <dbReference type="Proteomes" id="UP001148018"/>
    </source>
</evidence>
<feature type="compositionally biased region" description="Low complexity" evidence="2">
    <location>
        <begin position="73"/>
        <end position="93"/>
    </location>
</feature>
<protein>
    <recommendedName>
        <fullName evidence="3">HTH OST-type domain-containing protein</fullName>
    </recommendedName>
</protein>
<dbReference type="EMBL" id="JANIIK010000040">
    <property type="protein sequence ID" value="KAJ3608321.1"/>
    <property type="molecule type" value="Genomic_DNA"/>
</dbReference>
<dbReference type="Gene3D" id="3.30.420.610">
    <property type="entry name" value="LOTUS domain-like"/>
    <property type="match status" value="1"/>
</dbReference>